<protein>
    <submittedName>
        <fullName evidence="2">Uncharacterized protein</fullName>
    </submittedName>
</protein>
<dbReference type="AlphaFoldDB" id="A0AAV4M842"/>
<proteinExistence type="predicted"/>
<evidence type="ECO:0000256" key="1">
    <source>
        <dbReference type="SAM" id="MobiDB-lite"/>
    </source>
</evidence>
<organism evidence="2 3">
    <name type="scientific">Caerostris extrusa</name>
    <name type="common">Bark spider</name>
    <name type="synonym">Caerostris bankana</name>
    <dbReference type="NCBI Taxonomy" id="172846"/>
    <lineage>
        <taxon>Eukaryota</taxon>
        <taxon>Metazoa</taxon>
        <taxon>Ecdysozoa</taxon>
        <taxon>Arthropoda</taxon>
        <taxon>Chelicerata</taxon>
        <taxon>Arachnida</taxon>
        <taxon>Araneae</taxon>
        <taxon>Araneomorphae</taxon>
        <taxon>Entelegynae</taxon>
        <taxon>Araneoidea</taxon>
        <taxon>Araneidae</taxon>
        <taxon>Caerostris</taxon>
    </lineage>
</organism>
<reference evidence="2 3" key="1">
    <citation type="submission" date="2021-06" db="EMBL/GenBank/DDBJ databases">
        <title>Caerostris extrusa draft genome.</title>
        <authorList>
            <person name="Kono N."/>
            <person name="Arakawa K."/>
        </authorList>
    </citation>
    <scope>NUCLEOTIDE SEQUENCE [LARGE SCALE GENOMIC DNA]</scope>
</reference>
<gene>
    <name evidence="2" type="ORF">CEXT_194921</name>
</gene>
<comment type="caution">
    <text evidence="2">The sequence shown here is derived from an EMBL/GenBank/DDBJ whole genome shotgun (WGS) entry which is preliminary data.</text>
</comment>
<feature type="region of interest" description="Disordered" evidence="1">
    <location>
        <begin position="88"/>
        <end position="133"/>
    </location>
</feature>
<sequence>MRQRYVVTDRLRREKERKFLIFDGSVETGPGVGGNANGGRSHTLPRFRDGVSLFGNGLCISFALESCFQESEIKEFFLRKGRGRLEVGGQQTKRAKMDGETARTTGGGGEGSPGRLTSGDMRLMDDSPPVYDM</sequence>
<dbReference type="Proteomes" id="UP001054945">
    <property type="component" value="Unassembled WGS sequence"/>
</dbReference>
<evidence type="ECO:0000313" key="3">
    <source>
        <dbReference type="Proteomes" id="UP001054945"/>
    </source>
</evidence>
<name>A0AAV4M842_CAEEX</name>
<dbReference type="EMBL" id="BPLR01001917">
    <property type="protein sequence ID" value="GIX67995.1"/>
    <property type="molecule type" value="Genomic_DNA"/>
</dbReference>
<keyword evidence="3" id="KW-1185">Reference proteome</keyword>
<accession>A0AAV4M842</accession>
<evidence type="ECO:0000313" key="2">
    <source>
        <dbReference type="EMBL" id="GIX67995.1"/>
    </source>
</evidence>